<dbReference type="VEuPathDB" id="FungiDB:H310_08728"/>
<gene>
    <name evidence="1" type="ORF">H310_08728</name>
</gene>
<accession>A0A024TWR2</accession>
<dbReference type="AlphaFoldDB" id="A0A024TWR2"/>
<reference evidence="1" key="1">
    <citation type="submission" date="2013-12" db="EMBL/GenBank/DDBJ databases">
        <title>The Genome Sequence of Aphanomyces invadans NJM9701.</title>
        <authorList>
            <consortium name="The Broad Institute Genomics Platform"/>
            <person name="Russ C."/>
            <person name="Tyler B."/>
            <person name="van West P."/>
            <person name="Dieguez-Uribeondo J."/>
            <person name="Young S.K."/>
            <person name="Zeng Q."/>
            <person name="Gargeya S."/>
            <person name="Fitzgerald M."/>
            <person name="Abouelleil A."/>
            <person name="Alvarado L."/>
            <person name="Chapman S.B."/>
            <person name="Gainer-Dewar J."/>
            <person name="Goldberg J."/>
            <person name="Griggs A."/>
            <person name="Gujja S."/>
            <person name="Hansen M."/>
            <person name="Howarth C."/>
            <person name="Imamovic A."/>
            <person name="Ireland A."/>
            <person name="Larimer J."/>
            <person name="McCowan C."/>
            <person name="Murphy C."/>
            <person name="Pearson M."/>
            <person name="Poon T.W."/>
            <person name="Priest M."/>
            <person name="Roberts A."/>
            <person name="Saif S."/>
            <person name="Shea T."/>
            <person name="Sykes S."/>
            <person name="Wortman J."/>
            <person name="Nusbaum C."/>
            <person name="Birren B."/>
        </authorList>
    </citation>
    <scope>NUCLEOTIDE SEQUENCE [LARGE SCALE GENOMIC DNA]</scope>
    <source>
        <strain evidence="1">NJM9701</strain>
    </source>
</reference>
<name>A0A024TWR2_9STRA</name>
<proteinExistence type="predicted"/>
<protein>
    <submittedName>
        <fullName evidence="1">Uncharacterized protein</fullName>
    </submittedName>
</protein>
<dbReference type="EMBL" id="KI913969">
    <property type="protein sequence ID" value="ETV98610.1"/>
    <property type="molecule type" value="Genomic_DNA"/>
</dbReference>
<dbReference type="OrthoDB" id="10585850at2759"/>
<evidence type="ECO:0000313" key="1">
    <source>
        <dbReference type="EMBL" id="ETV98610.1"/>
    </source>
</evidence>
<dbReference type="GeneID" id="20085778"/>
<sequence length="129" mass="14884">MEDDTEVDVQSAYRRKTALGFKGCTDVELLKEVIHVIKKQAFKDDKAKQIERRESNGEKICEAAMATMKRKMNDDADDATPNKKQEMVAKANEVKAGEVRVQHENNLLAQQRLELKEKRYELDKAEQFI</sequence>
<dbReference type="RefSeq" id="XP_008872807.1">
    <property type="nucleotide sequence ID" value="XM_008874585.1"/>
</dbReference>
<organism evidence="1">
    <name type="scientific">Aphanomyces invadans</name>
    <dbReference type="NCBI Taxonomy" id="157072"/>
    <lineage>
        <taxon>Eukaryota</taxon>
        <taxon>Sar</taxon>
        <taxon>Stramenopiles</taxon>
        <taxon>Oomycota</taxon>
        <taxon>Saprolegniomycetes</taxon>
        <taxon>Saprolegniales</taxon>
        <taxon>Verrucalvaceae</taxon>
        <taxon>Aphanomyces</taxon>
    </lineage>
</organism>